<feature type="domain" description="PDZ" evidence="9">
    <location>
        <begin position="66"/>
        <end position="165"/>
    </location>
</feature>
<feature type="region of interest" description="Disordered" evidence="8">
    <location>
        <begin position="182"/>
        <end position="207"/>
    </location>
</feature>
<dbReference type="Pfam" id="PF18012">
    <property type="entry name" value="PH_17"/>
    <property type="match status" value="1"/>
</dbReference>
<dbReference type="GO" id="GO:0016010">
    <property type="term" value="C:dystrophin-associated glycoprotein complex"/>
    <property type="evidence" value="ECO:0007669"/>
    <property type="project" value="TreeGrafter"/>
</dbReference>
<keyword evidence="7" id="KW-0206">Cytoskeleton</keyword>
<dbReference type="SUPFAM" id="SSF50156">
    <property type="entry name" value="PDZ domain-like"/>
    <property type="match status" value="1"/>
</dbReference>
<keyword evidence="4" id="KW-0963">Cytoplasm</keyword>
<dbReference type="CDD" id="cd06801">
    <property type="entry name" value="PDZ_syntrophin-like"/>
    <property type="match status" value="1"/>
</dbReference>
<dbReference type="STRING" id="1561998.A0A1I7TW89"/>
<dbReference type="Pfam" id="PF00595">
    <property type="entry name" value="PDZ"/>
    <property type="match status" value="1"/>
</dbReference>
<dbReference type="SMART" id="SM00228">
    <property type="entry name" value="PDZ"/>
    <property type="match status" value="1"/>
</dbReference>
<sequence>MSVTKSHHNLDVVHHGIVLISDENSTSRSSRLLLSKDELCIQVIDDGTAEPEEAKETLMENATRQVVIVKKPDSGFGLSIKVSGGNHMKMDLNIIQGGSENAQNMPIVISKIFKGLPADECGELFIGDAIVEVNGVSIEGQSHDEVVNMLKSSGDQVTLGVRHFTHMTPFLKPAQSLQPDSTLDQLFDGRSSRSNKAQSESRFSDSKWQQHIGGQEKKWKTLTSLPLAMAYVTRYLWGTDNIRTNSFEVRAVDGRSSGIVHCEDTAALEQWIAHISKHILSLNHKSIKMSNKYLHQSEQISYIGWVNEYLNDDDQEELKIRWQPRFLILKGSDVCFFDVPPLNSEDLNKCVYLYKCYDVAVKQVPNTSPRRDKRDNCFLIETPMQIPNHYLSFESAAGFELFEQAYYRTVYNTITQMQSRTFACNFEGRPSGIVFDIKQGISLYDIPTKSYIWQYRFRDLQAVADDGKLCVQLSFTDDRSLNPDRIEVKDIECEDVVTVVFNLHSFVLAKIVSTDPDYLKSNRYVGNAED</sequence>
<evidence type="ECO:0000256" key="1">
    <source>
        <dbReference type="ARBA" id="ARBA00004170"/>
    </source>
</evidence>
<evidence type="ECO:0000313" key="11">
    <source>
        <dbReference type="WBParaSite" id="Csp11.Scaffold629.g12413.t2"/>
    </source>
</evidence>
<evidence type="ECO:0000256" key="7">
    <source>
        <dbReference type="ARBA" id="ARBA00023212"/>
    </source>
</evidence>
<dbReference type="PANTHER" id="PTHR10554">
    <property type="entry name" value="SYNTROPHIN"/>
    <property type="match status" value="1"/>
</dbReference>
<evidence type="ECO:0000256" key="6">
    <source>
        <dbReference type="ARBA" id="ARBA00023136"/>
    </source>
</evidence>
<keyword evidence="6" id="KW-0472">Membrane</keyword>
<evidence type="ECO:0000256" key="5">
    <source>
        <dbReference type="ARBA" id="ARBA00022737"/>
    </source>
</evidence>
<dbReference type="Pfam" id="PF23012">
    <property type="entry name" value="Syntrophin_4th"/>
    <property type="match status" value="1"/>
</dbReference>
<dbReference type="GO" id="GO:0005198">
    <property type="term" value="F:structural molecule activity"/>
    <property type="evidence" value="ECO:0007669"/>
    <property type="project" value="InterPro"/>
</dbReference>
<feature type="compositionally biased region" description="Polar residues" evidence="8">
    <location>
        <begin position="192"/>
        <end position="207"/>
    </location>
</feature>
<dbReference type="InterPro" id="IPR015482">
    <property type="entry name" value="Syntrophin"/>
</dbReference>
<dbReference type="InterPro" id="IPR001849">
    <property type="entry name" value="PH_domain"/>
</dbReference>
<comment type="subcellular location">
    <subcellularLocation>
        <location evidence="2">Cytoplasm</location>
        <location evidence="2">Cytoskeleton</location>
    </subcellularLocation>
    <subcellularLocation>
        <location evidence="1">Membrane</location>
        <topology evidence="1">Peripheral membrane protein</topology>
    </subcellularLocation>
</comment>
<evidence type="ECO:0000256" key="8">
    <source>
        <dbReference type="SAM" id="MobiDB-lite"/>
    </source>
</evidence>
<dbReference type="PROSITE" id="PS50106">
    <property type="entry name" value="PDZ"/>
    <property type="match status" value="1"/>
</dbReference>
<organism evidence="10 11">
    <name type="scientific">Caenorhabditis tropicalis</name>
    <dbReference type="NCBI Taxonomy" id="1561998"/>
    <lineage>
        <taxon>Eukaryota</taxon>
        <taxon>Metazoa</taxon>
        <taxon>Ecdysozoa</taxon>
        <taxon>Nematoda</taxon>
        <taxon>Chromadorea</taxon>
        <taxon>Rhabditida</taxon>
        <taxon>Rhabditina</taxon>
        <taxon>Rhabditomorpha</taxon>
        <taxon>Rhabditoidea</taxon>
        <taxon>Rhabditidae</taxon>
        <taxon>Peloderinae</taxon>
        <taxon>Caenorhabditis</taxon>
    </lineage>
</organism>
<dbReference type="Pfam" id="PF00169">
    <property type="entry name" value="PH"/>
    <property type="match status" value="1"/>
</dbReference>
<dbReference type="InterPro" id="IPR055108">
    <property type="entry name" value="Syntrophin_4th"/>
</dbReference>
<reference evidence="11" key="1">
    <citation type="submission" date="2016-11" db="UniProtKB">
        <authorList>
            <consortium name="WormBaseParasite"/>
        </authorList>
    </citation>
    <scope>IDENTIFICATION</scope>
</reference>
<dbReference type="PANTHER" id="PTHR10554:SF1">
    <property type="entry name" value="FI16515P1"/>
    <property type="match status" value="1"/>
</dbReference>
<comment type="similarity">
    <text evidence="3">Belongs to the syntrophin family.</text>
</comment>
<dbReference type="InterPro" id="IPR036034">
    <property type="entry name" value="PDZ_sf"/>
</dbReference>
<dbReference type="SUPFAM" id="SSF50729">
    <property type="entry name" value="PH domain-like"/>
    <property type="match status" value="2"/>
</dbReference>
<dbReference type="CDD" id="cd00821">
    <property type="entry name" value="PH"/>
    <property type="match status" value="1"/>
</dbReference>
<dbReference type="Gene3D" id="2.30.29.30">
    <property type="entry name" value="Pleckstrin-homology domain (PH domain)/Phosphotyrosine-binding domain (PTB)"/>
    <property type="match status" value="1"/>
</dbReference>
<dbReference type="InterPro" id="IPR001478">
    <property type="entry name" value="PDZ"/>
</dbReference>
<protein>
    <submittedName>
        <fullName evidence="11">PDZ domain-containing protein</fullName>
    </submittedName>
</protein>
<keyword evidence="10" id="KW-1185">Reference proteome</keyword>
<dbReference type="FunFam" id="2.30.29.30:FF:000372">
    <property type="entry name" value="Uncharacterized protein, isoform B"/>
    <property type="match status" value="1"/>
</dbReference>
<dbReference type="InterPro" id="IPR011993">
    <property type="entry name" value="PH-like_dom_sf"/>
</dbReference>
<evidence type="ECO:0000259" key="9">
    <source>
        <dbReference type="PROSITE" id="PS50106"/>
    </source>
</evidence>
<keyword evidence="5" id="KW-0677">Repeat</keyword>
<dbReference type="Proteomes" id="UP000095282">
    <property type="component" value="Unplaced"/>
</dbReference>
<name>A0A1I7TW89_9PELO</name>
<evidence type="ECO:0000313" key="10">
    <source>
        <dbReference type="Proteomes" id="UP000095282"/>
    </source>
</evidence>
<accession>A0A1I7TW89</accession>
<dbReference type="GO" id="GO:0005856">
    <property type="term" value="C:cytoskeleton"/>
    <property type="evidence" value="ECO:0007669"/>
    <property type="project" value="UniProtKB-SubCell"/>
</dbReference>
<dbReference type="AlphaFoldDB" id="A0A1I7TW89"/>
<dbReference type="InterPro" id="IPR041428">
    <property type="entry name" value="PHsplit_syntrophin"/>
</dbReference>
<proteinExistence type="inferred from homology"/>
<dbReference type="WBParaSite" id="Csp11.Scaffold629.g12413.t2">
    <property type="protein sequence ID" value="Csp11.Scaffold629.g12413.t2"/>
    <property type="gene ID" value="Csp11.Scaffold629.g12413"/>
</dbReference>
<evidence type="ECO:0000256" key="2">
    <source>
        <dbReference type="ARBA" id="ARBA00004245"/>
    </source>
</evidence>
<evidence type="ECO:0000256" key="4">
    <source>
        <dbReference type="ARBA" id="ARBA00022490"/>
    </source>
</evidence>
<evidence type="ECO:0000256" key="3">
    <source>
        <dbReference type="ARBA" id="ARBA00010798"/>
    </source>
</evidence>
<dbReference type="Gene3D" id="2.30.42.10">
    <property type="match status" value="1"/>
</dbReference>